<evidence type="ECO:0000313" key="2">
    <source>
        <dbReference type="EMBL" id="TWC06999.1"/>
    </source>
</evidence>
<dbReference type="OrthoDB" id="8231770at2"/>
<proteinExistence type="predicted"/>
<evidence type="ECO:0000256" key="1">
    <source>
        <dbReference type="SAM" id="SignalP"/>
    </source>
</evidence>
<dbReference type="Proteomes" id="UP000321304">
    <property type="component" value="Unassembled WGS sequence"/>
</dbReference>
<feature type="chain" id="PRO_5021826914" evidence="1">
    <location>
        <begin position="25"/>
        <end position="131"/>
    </location>
</feature>
<name>A0A560MI41_9BRAD</name>
<dbReference type="EMBL" id="VITY01000001">
    <property type="protein sequence ID" value="TWC06999.1"/>
    <property type="molecule type" value="Genomic_DNA"/>
</dbReference>
<organism evidence="2 3">
    <name type="scientific">Bradyrhizobium macuxiense</name>
    <dbReference type="NCBI Taxonomy" id="1755647"/>
    <lineage>
        <taxon>Bacteria</taxon>
        <taxon>Pseudomonadati</taxon>
        <taxon>Pseudomonadota</taxon>
        <taxon>Alphaproteobacteria</taxon>
        <taxon>Hyphomicrobiales</taxon>
        <taxon>Nitrobacteraceae</taxon>
        <taxon>Bradyrhizobium</taxon>
    </lineage>
</organism>
<protein>
    <submittedName>
        <fullName evidence="2">Uncharacterized protein</fullName>
    </submittedName>
</protein>
<comment type="caution">
    <text evidence="2">The sequence shown here is derived from an EMBL/GenBank/DDBJ whole genome shotgun (WGS) entry which is preliminary data.</text>
</comment>
<evidence type="ECO:0000313" key="3">
    <source>
        <dbReference type="Proteomes" id="UP000321304"/>
    </source>
</evidence>
<reference evidence="2 3" key="1">
    <citation type="submission" date="2019-06" db="EMBL/GenBank/DDBJ databases">
        <title>Genomic Encyclopedia of Type Strains, Phase IV (KMG-V): Genome sequencing to study the core and pangenomes of soil and plant-associated prokaryotes.</title>
        <authorList>
            <person name="Whitman W."/>
        </authorList>
    </citation>
    <scope>NUCLEOTIDE SEQUENCE [LARGE SCALE GENOMIC DNA]</scope>
    <source>
        <strain evidence="2 3">BR 10355</strain>
    </source>
</reference>
<keyword evidence="3" id="KW-1185">Reference proteome</keyword>
<gene>
    <name evidence="2" type="ORF">FBZ93_101290</name>
</gene>
<keyword evidence="1" id="KW-0732">Signal</keyword>
<feature type="signal peptide" evidence="1">
    <location>
        <begin position="1"/>
        <end position="24"/>
    </location>
</feature>
<sequence>MKLLKCRFLLIALACLLWISRCMADKLTVTVSTVMATYDKQTGKPVVYVIFPQASYEPLLKWSQNNVGKTVELLINGQVVHRTMLKEPLYDRKLVFSEPDWTDLAEANALRRQFVKSPHGQVELRSSSQSN</sequence>
<accession>A0A560MI41</accession>
<dbReference type="RefSeq" id="WP_146984223.1">
    <property type="nucleotide sequence ID" value="NZ_VITY01000001.1"/>
</dbReference>
<dbReference type="AlphaFoldDB" id="A0A560MI41"/>